<dbReference type="AlphaFoldDB" id="A0A4R3ZAF3"/>
<evidence type="ECO:0000313" key="3">
    <source>
        <dbReference type="Proteomes" id="UP000295515"/>
    </source>
</evidence>
<keyword evidence="3" id="KW-1185">Reference proteome</keyword>
<gene>
    <name evidence="2" type="ORF">EDD60_103142</name>
</gene>
<sequence length="163" mass="18853">MARKKEDKQLKKLNRYFMITKVFLAITPLICYLYVSLKAMLNSITFQEVLVKDPSMTIVFLIAMLNPYIAYLVQLIQKNLTKGNTQFAVINMGLLLVAEALTLNLFYFMMLLFVFYRAINYYNIQVFPTIKTSTIKQFFYNGGGSMLVMLVSCISLFATIRLM</sequence>
<evidence type="ECO:0000256" key="1">
    <source>
        <dbReference type="SAM" id="Phobius"/>
    </source>
</evidence>
<keyword evidence="1" id="KW-1133">Transmembrane helix</keyword>
<feature type="transmembrane region" description="Helical" evidence="1">
    <location>
        <begin position="16"/>
        <end position="35"/>
    </location>
</feature>
<organism evidence="2 3">
    <name type="scientific">Longibaculum muris</name>
    <dbReference type="NCBI Taxonomy" id="1796628"/>
    <lineage>
        <taxon>Bacteria</taxon>
        <taxon>Bacillati</taxon>
        <taxon>Bacillota</taxon>
        <taxon>Erysipelotrichia</taxon>
        <taxon>Erysipelotrichales</taxon>
        <taxon>Coprobacillaceae</taxon>
        <taxon>Longibaculum</taxon>
    </lineage>
</organism>
<evidence type="ECO:0000313" key="2">
    <source>
        <dbReference type="EMBL" id="TCW01686.1"/>
    </source>
</evidence>
<protein>
    <submittedName>
        <fullName evidence="2">Uncharacterized protein</fullName>
    </submittedName>
</protein>
<dbReference type="EMBL" id="SMCQ01000003">
    <property type="protein sequence ID" value="TCW01686.1"/>
    <property type="molecule type" value="Genomic_DNA"/>
</dbReference>
<feature type="transmembrane region" description="Helical" evidence="1">
    <location>
        <begin position="55"/>
        <end position="73"/>
    </location>
</feature>
<feature type="transmembrane region" description="Helical" evidence="1">
    <location>
        <begin position="94"/>
        <end position="118"/>
    </location>
</feature>
<keyword evidence="1" id="KW-0472">Membrane</keyword>
<dbReference type="GeneID" id="98914620"/>
<keyword evidence="1" id="KW-0812">Transmembrane</keyword>
<accession>A0A4R3ZAF3</accession>
<comment type="caution">
    <text evidence="2">The sequence shown here is derived from an EMBL/GenBank/DDBJ whole genome shotgun (WGS) entry which is preliminary data.</text>
</comment>
<proteinExistence type="predicted"/>
<feature type="transmembrane region" description="Helical" evidence="1">
    <location>
        <begin position="138"/>
        <end position="160"/>
    </location>
</feature>
<dbReference type="Proteomes" id="UP000295515">
    <property type="component" value="Unassembled WGS sequence"/>
</dbReference>
<name>A0A4R3ZAF3_9FIRM</name>
<reference evidence="2 3" key="1">
    <citation type="submission" date="2019-03" db="EMBL/GenBank/DDBJ databases">
        <title>Genomic Encyclopedia of Type Strains, Phase IV (KMG-IV): sequencing the most valuable type-strain genomes for metagenomic binning, comparative biology and taxonomic classification.</title>
        <authorList>
            <person name="Goeker M."/>
        </authorList>
    </citation>
    <scope>NUCLEOTIDE SEQUENCE [LARGE SCALE GENOMIC DNA]</scope>
    <source>
        <strain evidence="2 3">DSM 29487</strain>
    </source>
</reference>
<dbReference type="RefSeq" id="WP_066449092.1">
    <property type="nucleotide sequence ID" value="NZ_CAUWFI010000013.1"/>
</dbReference>